<dbReference type="GO" id="GO:0008714">
    <property type="term" value="F:AMP nucleosidase activity"/>
    <property type="evidence" value="ECO:0007669"/>
    <property type="project" value="UniProtKB-EC"/>
</dbReference>
<evidence type="ECO:0000256" key="1">
    <source>
        <dbReference type="ARBA" id="ARBA00000274"/>
    </source>
</evidence>
<dbReference type="RefSeq" id="WP_038641340.1">
    <property type="nucleotide sequence ID" value="NZ_CP009888.1"/>
</dbReference>
<dbReference type="EMBL" id="CP009888">
    <property type="protein sequence ID" value="AIY65447.1"/>
    <property type="molecule type" value="Genomic_DNA"/>
</dbReference>
<protein>
    <recommendedName>
        <fullName evidence="2">Cytokinin riboside 5'-monophosphate phosphoribohydrolase</fullName>
        <ecNumber evidence="2">3.2.2.n1</ecNumber>
    </recommendedName>
</protein>
<accession>A0A0A7EHH1</accession>
<dbReference type="GO" id="GO:0005829">
    <property type="term" value="C:cytosol"/>
    <property type="evidence" value="ECO:0007669"/>
    <property type="project" value="TreeGrafter"/>
</dbReference>
<dbReference type="OrthoDB" id="9801098at2"/>
<keyword evidence="2" id="KW-0378">Hydrolase</keyword>
<evidence type="ECO:0000256" key="2">
    <source>
        <dbReference type="RuleBase" id="RU363015"/>
    </source>
</evidence>
<dbReference type="PANTHER" id="PTHR43393">
    <property type="entry name" value="CYTOKININ RIBOSIDE 5'-MONOPHOSPHATE PHOSPHORIBOHYDROLASE"/>
    <property type="match status" value="1"/>
</dbReference>
<comment type="catalytic activity">
    <reaction evidence="1">
        <text>AMP + H2O = D-ribose 5-phosphate + adenine</text>
        <dbReference type="Rhea" id="RHEA:20129"/>
        <dbReference type="ChEBI" id="CHEBI:15377"/>
        <dbReference type="ChEBI" id="CHEBI:16708"/>
        <dbReference type="ChEBI" id="CHEBI:78346"/>
        <dbReference type="ChEBI" id="CHEBI:456215"/>
        <dbReference type="EC" id="3.2.2.4"/>
    </reaction>
</comment>
<evidence type="ECO:0000313" key="3">
    <source>
        <dbReference type="EMBL" id="AIY65447.1"/>
    </source>
</evidence>
<dbReference type="STRING" id="1348114.OM33_10020"/>
<dbReference type="InterPro" id="IPR005269">
    <property type="entry name" value="LOG"/>
</dbReference>
<name>A0A0A7EHH1_9GAMM</name>
<dbReference type="PANTHER" id="PTHR43393:SF2">
    <property type="entry name" value="CYTOKININ RIBOSIDE 5'-MONOPHOSPHATE PHOSPHORIBOHYDROLASE"/>
    <property type="match status" value="1"/>
</dbReference>
<dbReference type="NCBIfam" id="TIGR00730">
    <property type="entry name" value="Rossman fold protein, TIGR00730 family"/>
    <property type="match status" value="1"/>
</dbReference>
<reference evidence="3 4" key="1">
    <citation type="submission" date="2014-11" db="EMBL/GenBank/DDBJ databases">
        <title>Complete Genome Sequence of Pseudoalteromonas sp. Strain OCN003 Isolated from Kaneohe Bay, Oahu, Hawaii.</title>
        <authorList>
            <person name="Beurmann S."/>
            <person name="Videau P."/>
            <person name="Ushijima B."/>
            <person name="Smith A.M."/>
            <person name="Aeby G.S."/>
            <person name="Callahan S.M."/>
            <person name="Belcaid M."/>
        </authorList>
    </citation>
    <scope>NUCLEOTIDE SEQUENCE [LARGE SCALE GENOMIC DNA]</scope>
    <source>
        <strain evidence="3 4">OCN003</strain>
    </source>
</reference>
<proteinExistence type="inferred from homology"/>
<organism evidence="3 4">
    <name type="scientific">Pseudoalteromonas piratica</name>
    <dbReference type="NCBI Taxonomy" id="1348114"/>
    <lineage>
        <taxon>Bacteria</taxon>
        <taxon>Pseudomonadati</taxon>
        <taxon>Pseudomonadota</taxon>
        <taxon>Gammaproteobacteria</taxon>
        <taxon>Alteromonadales</taxon>
        <taxon>Pseudoalteromonadaceae</taxon>
        <taxon>Pseudoalteromonas</taxon>
    </lineage>
</organism>
<dbReference type="Proteomes" id="UP000030341">
    <property type="component" value="Chromosome 1"/>
</dbReference>
<dbReference type="SUPFAM" id="SSF102405">
    <property type="entry name" value="MCP/YpsA-like"/>
    <property type="match status" value="1"/>
</dbReference>
<evidence type="ECO:0000313" key="4">
    <source>
        <dbReference type="Proteomes" id="UP000030341"/>
    </source>
</evidence>
<dbReference type="InterPro" id="IPR052341">
    <property type="entry name" value="LOG_family_nucleotidases"/>
</dbReference>
<keyword evidence="4" id="KW-1185">Reference proteome</keyword>
<gene>
    <name evidence="3" type="ORF">OM33_10020</name>
</gene>
<dbReference type="InterPro" id="IPR031100">
    <property type="entry name" value="LOG_fam"/>
</dbReference>
<dbReference type="KEGG" id="pseo:OM33_10020"/>
<dbReference type="FunFam" id="3.40.50.450:FF:000011">
    <property type="entry name" value="TIGR00730 family Rossman fold protein"/>
    <property type="match status" value="1"/>
</dbReference>
<dbReference type="GO" id="GO:0009691">
    <property type="term" value="P:cytokinin biosynthetic process"/>
    <property type="evidence" value="ECO:0007669"/>
    <property type="project" value="UniProtKB-UniRule"/>
</dbReference>
<dbReference type="AlphaFoldDB" id="A0A0A7EHH1"/>
<dbReference type="HOGENOM" id="CLU_058336_0_4_6"/>
<dbReference type="Pfam" id="PF03641">
    <property type="entry name" value="Lysine_decarbox"/>
    <property type="match status" value="1"/>
</dbReference>
<sequence>MIDDLKGDESWRMFRIISEFADGFDKLAETGPAVSIFGSARLEESSPYYQASVKIAERFVDEGFAVISGGGPGIMEAANKGAVKGKSIGLNIELPHEQVPNPYQNEQLDFRYFFTRKVMFLKYSMGYVCMPGGFGTLDETFESLTLLQTGRISKMPIVLFGTEFWQGLVDWMQQQLVSKGLIDQSDFSLFTVTDDIDAAVATIVAHYRASHREK</sequence>
<dbReference type="eggNOG" id="COG1611">
    <property type="taxonomic scope" value="Bacteria"/>
</dbReference>
<dbReference type="Gene3D" id="3.40.50.450">
    <property type="match status" value="1"/>
</dbReference>
<keyword evidence="2" id="KW-0203">Cytokinin biosynthesis</keyword>
<dbReference type="EC" id="3.2.2.n1" evidence="2"/>
<comment type="similarity">
    <text evidence="2">Belongs to the LOG family.</text>
</comment>